<keyword evidence="2" id="KW-1185">Reference proteome</keyword>
<evidence type="ECO:0008006" key="3">
    <source>
        <dbReference type="Google" id="ProtNLM"/>
    </source>
</evidence>
<gene>
    <name evidence="1" type="ORF">AM231_05700</name>
</gene>
<comment type="caution">
    <text evidence="1">The sequence shown here is derived from an EMBL/GenBank/DDBJ whole genome shotgun (WGS) entry which is preliminary data.</text>
</comment>
<reference evidence="2" key="1">
    <citation type="submission" date="2015-08" db="EMBL/GenBank/DDBJ databases">
        <title>Genome sequencing project for genomic taxonomy and phylogenomics of Bacillus-like bacteria.</title>
        <authorList>
            <person name="Liu B."/>
            <person name="Wang J."/>
            <person name="Zhu Y."/>
            <person name="Liu G."/>
            <person name="Chen Q."/>
            <person name="Chen Z."/>
            <person name="Lan J."/>
            <person name="Che J."/>
            <person name="Ge C."/>
            <person name="Shi H."/>
            <person name="Pan Z."/>
            <person name="Liu X."/>
        </authorList>
    </citation>
    <scope>NUCLEOTIDE SEQUENCE [LARGE SCALE GENOMIC DNA]</scope>
    <source>
        <strain evidence="2">FJAT-22460</strain>
    </source>
</reference>
<dbReference type="Proteomes" id="UP000036932">
    <property type="component" value="Unassembled WGS sequence"/>
</dbReference>
<dbReference type="EMBL" id="LIUT01000001">
    <property type="protein sequence ID" value="KOR88707.1"/>
    <property type="molecule type" value="Genomic_DNA"/>
</dbReference>
<dbReference type="RefSeq" id="WP_054401642.1">
    <property type="nucleotide sequence ID" value="NZ_LIUT01000001.1"/>
</dbReference>
<dbReference type="InterPro" id="IPR036505">
    <property type="entry name" value="Amidase/PGRP_sf"/>
</dbReference>
<name>A0A0M1P2S4_9BACL</name>
<accession>A0A0M1P2S4</accession>
<evidence type="ECO:0000313" key="2">
    <source>
        <dbReference type="Proteomes" id="UP000036932"/>
    </source>
</evidence>
<sequence>MEIEGFVIHHTACIEKHQNYDFIIHADGSVTASSISVQPGQIHICLEGDFNIGYAAMSLDQKTQLFIASKVIMELSRLHDISPLYLFPHTDDCPGSYFPWNSLVIYPVDGYH</sequence>
<proteinExistence type="predicted"/>
<dbReference type="GO" id="GO:0008745">
    <property type="term" value="F:N-acetylmuramoyl-L-alanine amidase activity"/>
    <property type="evidence" value="ECO:0007669"/>
    <property type="project" value="InterPro"/>
</dbReference>
<organism evidence="1 2">
    <name type="scientific">Paenibacillus solani</name>
    <dbReference type="NCBI Taxonomy" id="1705565"/>
    <lineage>
        <taxon>Bacteria</taxon>
        <taxon>Bacillati</taxon>
        <taxon>Bacillota</taxon>
        <taxon>Bacilli</taxon>
        <taxon>Bacillales</taxon>
        <taxon>Paenibacillaceae</taxon>
        <taxon>Paenibacillus</taxon>
    </lineage>
</organism>
<dbReference type="GO" id="GO:0009253">
    <property type="term" value="P:peptidoglycan catabolic process"/>
    <property type="evidence" value="ECO:0007669"/>
    <property type="project" value="InterPro"/>
</dbReference>
<evidence type="ECO:0000313" key="1">
    <source>
        <dbReference type="EMBL" id="KOR88707.1"/>
    </source>
</evidence>
<dbReference type="AlphaFoldDB" id="A0A0M1P2S4"/>
<dbReference type="OrthoDB" id="2630778at2"/>
<dbReference type="SUPFAM" id="SSF55846">
    <property type="entry name" value="N-acetylmuramoyl-L-alanine amidase-like"/>
    <property type="match status" value="1"/>
</dbReference>
<protein>
    <recommendedName>
        <fullName evidence="3">N-acetylmuramoyl-L-alanine amidase</fullName>
    </recommendedName>
</protein>
<dbReference type="PATRIC" id="fig|1705565.3.peg.3036"/>